<keyword evidence="3" id="KW-0143">Chaperone</keyword>
<gene>
    <name evidence="4" type="ORF">ACFQ00_09295</name>
</gene>
<dbReference type="InterPro" id="IPR011419">
    <property type="entry name" value="ATP12_ATP_synth-F1-assembly"/>
</dbReference>
<comment type="similarity">
    <text evidence="1">Belongs to the ATP12 family.</text>
</comment>
<dbReference type="EMBL" id="JBHTIK010000005">
    <property type="protein sequence ID" value="MFD0848515.1"/>
    <property type="molecule type" value="Genomic_DNA"/>
</dbReference>
<sequence length="240" mass="25068">MKRFYTAVAAVPEDGAWRITLDGRPVRTPKRAPLSLPTAALAAAVAEEWDAQGESIAPATMPMTGLANAAIDHVLPGAQAFAAGLAAYAESDLVCYRADAPADLTARQAEAWDPFVNFARTRYDAALRVTDGIAHIAQDAAAVQRLAAALQGMDAYRLAAMQPLVTIAGSLVIALALAEGEVDPETAFAAGHLDELYQAEKWGDDAEATAARTARRAAFDAAARFLSLLDATSAGTTSRG</sequence>
<accession>A0ABW3C1Z2</accession>
<evidence type="ECO:0000256" key="3">
    <source>
        <dbReference type="ARBA" id="ARBA00023186"/>
    </source>
</evidence>
<dbReference type="Proteomes" id="UP001597124">
    <property type="component" value="Unassembled WGS sequence"/>
</dbReference>
<evidence type="ECO:0000256" key="1">
    <source>
        <dbReference type="ARBA" id="ARBA00008231"/>
    </source>
</evidence>
<keyword evidence="5" id="KW-1185">Reference proteome</keyword>
<dbReference type="InterPro" id="IPR042272">
    <property type="entry name" value="ATP12_ATP_synth-F1-assembly_N"/>
</dbReference>
<evidence type="ECO:0000256" key="2">
    <source>
        <dbReference type="ARBA" id="ARBA00022946"/>
    </source>
</evidence>
<protein>
    <submittedName>
        <fullName evidence="4">ATP12 family chaperone protein</fullName>
    </submittedName>
</protein>
<evidence type="ECO:0000313" key="4">
    <source>
        <dbReference type="EMBL" id="MFD0848515.1"/>
    </source>
</evidence>
<organism evidence="4 5">
    <name type="scientific">Sphingosinicella xenopeptidilytica</name>
    <dbReference type="NCBI Taxonomy" id="364098"/>
    <lineage>
        <taxon>Bacteria</taxon>
        <taxon>Pseudomonadati</taxon>
        <taxon>Pseudomonadota</taxon>
        <taxon>Alphaproteobacteria</taxon>
        <taxon>Sphingomonadales</taxon>
        <taxon>Sphingosinicellaceae</taxon>
        <taxon>Sphingosinicella</taxon>
    </lineage>
</organism>
<dbReference type="PANTHER" id="PTHR21013:SF10">
    <property type="entry name" value="ATP SYNTHASE MITOCHONDRIAL F1 COMPLEX ASSEMBLY FACTOR 2"/>
    <property type="match status" value="1"/>
</dbReference>
<comment type="caution">
    <text evidence="4">The sequence shown here is derived from an EMBL/GenBank/DDBJ whole genome shotgun (WGS) entry which is preliminary data.</text>
</comment>
<dbReference type="Pfam" id="PF07542">
    <property type="entry name" value="ATP12"/>
    <property type="match status" value="1"/>
</dbReference>
<keyword evidence="2" id="KW-0809">Transit peptide</keyword>
<proteinExistence type="inferred from homology"/>
<dbReference type="PANTHER" id="PTHR21013">
    <property type="entry name" value="ATP SYNTHASE MITOCHONDRIAL F1 COMPLEX ASSEMBLY FACTOR 2/ATP12 PROTEIN, MITOCHONDRIAL PRECURSOR"/>
    <property type="match status" value="1"/>
</dbReference>
<dbReference type="Gene3D" id="3.30.2180.10">
    <property type="entry name" value="ATP12-like"/>
    <property type="match status" value="1"/>
</dbReference>
<dbReference type="RefSeq" id="WP_381489380.1">
    <property type="nucleotide sequence ID" value="NZ_JBHTIK010000005.1"/>
</dbReference>
<dbReference type="InterPro" id="IPR023335">
    <property type="entry name" value="ATP12_ortho_dom_sf"/>
</dbReference>
<reference evidence="5" key="1">
    <citation type="journal article" date="2019" name="Int. J. Syst. Evol. Microbiol.">
        <title>The Global Catalogue of Microorganisms (GCM) 10K type strain sequencing project: providing services to taxonomists for standard genome sequencing and annotation.</title>
        <authorList>
            <consortium name="The Broad Institute Genomics Platform"/>
            <consortium name="The Broad Institute Genome Sequencing Center for Infectious Disease"/>
            <person name="Wu L."/>
            <person name="Ma J."/>
        </authorList>
    </citation>
    <scope>NUCLEOTIDE SEQUENCE [LARGE SCALE GENOMIC DNA]</scope>
    <source>
        <strain evidence="5">CCUG 52537</strain>
    </source>
</reference>
<dbReference type="SUPFAM" id="SSF160909">
    <property type="entry name" value="ATP12-like"/>
    <property type="match status" value="1"/>
</dbReference>
<dbReference type="Gene3D" id="1.10.3580.10">
    <property type="entry name" value="ATP12 ATPase"/>
    <property type="match status" value="1"/>
</dbReference>
<name>A0ABW3C1Z2_SPHXN</name>
<evidence type="ECO:0000313" key="5">
    <source>
        <dbReference type="Proteomes" id="UP001597124"/>
    </source>
</evidence>